<proteinExistence type="predicted"/>
<gene>
    <name evidence="1" type="ORF">ACH4WX_14600</name>
</gene>
<organism evidence="1 2">
    <name type="scientific">Nocardia carnea</name>
    <dbReference type="NCBI Taxonomy" id="37328"/>
    <lineage>
        <taxon>Bacteria</taxon>
        <taxon>Bacillati</taxon>
        <taxon>Actinomycetota</taxon>
        <taxon>Actinomycetes</taxon>
        <taxon>Mycobacteriales</taxon>
        <taxon>Nocardiaceae</taxon>
        <taxon>Nocardia</taxon>
    </lineage>
</organism>
<evidence type="ECO:0000313" key="1">
    <source>
        <dbReference type="EMBL" id="MFI1461937.1"/>
    </source>
</evidence>
<dbReference type="EMBL" id="JBIRUQ010000003">
    <property type="protein sequence ID" value="MFI1461937.1"/>
    <property type="molecule type" value="Genomic_DNA"/>
</dbReference>
<reference evidence="1 2" key="1">
    <citation type="submission" date="2024-10" db="EMBL/GenBank/DDBJ databases">
        <title>The Natural Products Discovery Center: Release of the First 8490 Sequenced Strains for Exploring Actinobacteria Biosynthetic Diversity.</title>
        <authorList>
            <person name="Kalkreuter E."/>
            <person name="Kautsar S.A."/>
            <person name="Yang D."/>
            <person name="Bader C.D."/>
            <person name="Teijaro C.N."/>
            <person name="Fluegel L."/>
            <person name="Davis C.M."/>
            <person name="Simpson J.R."/>
            <person name="Lauterbach L."/>
            <person name="Steele A.D."/>
            <person name="Gui C."/>
            <person name="Meng S."/>
            <person name="Li G."/>
            <person name="Viehrig K."/>
            <person name="Ye F."/>
            <person name="Su P."/>
            <person name="Kiefer A.F."/>
            <person name="Nichols A."/>
            <person name="Cepeda A.J."/>
            <person name="Yan W."/>
            <person name="Fan B."/>
            <person name="Jiang Y."/>
            <person name="Adhikari A."/>
            <person name="Zheng C.-J."/>
            <person name="Schuster L."/>
            <person name="Cowan T.M."/>
            <person name="Smanski M.J."/>
            <person name="Chevrette M.G."/>
            <person name="De Carvalho L.P.S."/>
            <person name="Shen B."/>
        </authorList>
    </citation>
    <scope>NUCLEOTIDE SEQUENCE [LARGE SCALE GENOMIC DNA]</scope>
    <source>
        <strain evidence="1 2">NPDC020568</strain>
    </source>
</reference>
<keyword evidence="2" id="KW-1185">Reference proteome</keyword>
<dbReference type="RefSeq" id="WP_156052238.1">
    <property type="nucleotide sequence ID" value="NZ_JBIRUQ010000003.1"/>
</dbReference>
<name>A0ABW7TLL1_9NOCA</name>
<evidence type="ECO:0000313" key="2">
    <source>
        <dbReference type="Proteomes" id="UP001611263"/>
    </source>
</evidence>
<comment type="caution">
    <text evidence="1">The sequence shown here is derived from an EMBL/GenBank/DDBJ whole genome shotgun (WGS) entry which is preliminary data.</text>
</comment>
<dbReference type="Proteomes" id="UP001611263">
    <property type="component" value="Unassembled WGS sequence"/>
</dbReference>
<protein>
    <submittedName>
        <fullName evidence="1">Uncharacterized protein</fullName>
    </submittedName>
</protein>
<dbReference type="GeneID" id="93507260"/>
<accession>A0ABW7TLL1</accession>
<sequence length="303" mass="31987">MSGVAGGLSIGAEPARVMVEATELIARSINDGARAIHNRAGGLAAGVRGAAHGPENADAVGAHIINRYSFSSTDDQGATHYFQDIRVEPLVDHEGRTVGISFPTKSAAEQGVSDEEAYSTWARMPNQLAETEFFPGHRVTPADGGEPYWEDTGPSQRAPWADDARDGMLYVHAHAGPDGFRILANAGTETDPDWKLLALPGGSFGQFLAANEDLRAASLAGPDKPLMMLACTVGNPVYAHAEQAAEVIHRAGMNHDVYAMVGINSIRYKAERGTAEIGAEVPDGTMPSDAITVIRAPNRPPAP</sequence>